<feature type="transmembrane region" description="Helical" evidence="6">
    <location>
        <begin position="243"/>
        <end position="268"/>
    </location>
</feature>
<protein>
    <submittedName>
        <fullName evidence="8">MFS transporter</fullName>
    </submittedName>
</protein>
<comment type="caution">
    <text evidence="8">The sequence shown here is derived from an EMBL/GenBank/DDBJ whole genome shotgun (WGS) entry which is preliminary data.</text>
</comment>
<dbReference type="InterPro" id="IPR011701">
    <property type="entry name" value="MFS"/>
</dbReference>
<feature type="transmembrane region" description="Helical" evidence="6">
    <location>
        <begin position="338"/>
        <end position="364"/>
    </location>
</feature>
<name>A0A916WT51_9ACTN</name>
<evidence type="ECO:0000259" key="7">
    <source>
        <dbReference type="PROSITE" id="PS50850"/>
    </source>
</evidence>
<evidence type="ECO:0000313" key="8">
    <source>
        <dbReference type="EMBL" id="GGB32269.1"/>
    </source>
</evidence>
<dbReference type="AlphaFoldDB" id="A0A916WT51"/>
<dbReference type="InterPro" id="IPR036259">
    <property type="entry name" value="MFS_trans_sf"/>
</dbReference>
<keyword evidence="2" id="KW-0813">Transport</keyword>
<feature type="transmembrane region" description="Helical" evidence="6">
    <location>
        <begin position="145"/>
        <end position="164"/>
    </location>
</feature>
<gene>
    <name evidence="8" type="ORF">GCM10011489_20550</name>
</gene>
<dbReference type="GO" id="GO:0022857">
    <property type="term" value="F:transmembrane transporter activity"/>
    <property type="evidence" value="ECO:0007669"/>
    <property type="project" value="InterPro"/>
</dbReference>
<dbReference type="SUPFAM" id="SSF103473">
    <property type="entry name" value="MFS general substrate transporter"/>
    <property type="match status" value="2"/>
</dbReference>
<dbReference type="Pfam" id="PF07690">
    <property type="entry name" value="MFS_1"/>
    <property type="match status" value="1"/>
</dbReference>
<dbReference type="EMBL" id="BMGC01000012">
    <property type="protein sequence ID" value="GGB32269.1"/>
    <property type="molecule type" value="Genomic_DNA"/>
</dbReference>
<feature type="transmembrane region" description="Helical" evidence="6">
    <location>
        <begin position="176"/>
        <end position="193"/>
    </location>
</feature>
<feature type="transmembrane region" description="Helical" evidence="6">
    <location>
        <begin position="111"/>
        <end position="133"/>
    </location>
</feature>
<feature type="transmembrane region" description="Helical" evidence="6">
    <location>
        <begin position="79"/>
        <end position="99"/>
    </location>
</feature>
<dbReference type="CDD" id="cd17504">
    <property type="entry name" value="MFS_MMR_MDR_like"/>
    <property type="match status" value="1"/>
</dbReference>
<evidence type="ECO:0000256" key="2">
    <source>
        <dbReference type="ARBA" id="ARBA00022448"/>
    </source>
</evidence>
<dbReference type="Gene3D" id="1.20.1250.20">
    <property type="entry name" value="MFS general substrate transporter like domains"/>
    <property type="match status" value="2"/>
</dbReference>
<sequence>MMQSLPVPILGVIRSDLGASTSAVSWVTTATLLAAAVFTPLLGRIGDQHGKKKTLVAVLVVMVIGSVITALAHNIGLLVFGRALQGIATAIFPLALSILREEVRPKRLPGAMALVSGTLGFGSGLALVAAGLLTSGSDPNYRNTFWLATGLAVLALVLVVTLVPATKQTVGGHVDFLGAATLGGALLLLLLAISQGHEWGWGSAATIGCFAGAVVMFAVWAFVETKVNEPLVDMRMFIHRPVLMSNIAGLLVGFGMFAAFLAISYFAQIPTAIGYGFGASVLRASVEFLLPCAAMSLVAAPFAGIALTRIGPRMVLLISSALGVIGFGLLVFEHDSSAVMIIAGMFVGAAVSFGYGAMPAVIAYNVPSHQSGIANGINSISRTTGSAIGSALVTTILASMLNHSLPKGYPAVPADDAFTVVFTIAAVCFLLLAPVATLGMTRHHEPAREVEKATHH</sequence>
<keyword evidence="9" id="KW-1185">Reference proteome</keyword>
<dbReference type="InterPro" id="IPR020846">
    <property type="entry name" value="MFS_dom"/>
</dbReference>
<accession>A0A916WT51</accession>
<comment type="subcellular location">
    <subcellularLocation>
        <location evidence="1">Cell membrane</location>
        <topology evidence="1">Multi-pass membrane protein</topology>
    </subcellularLocation>
</comment>
<evidence type="ECO:0000256" key="1">
    <source>
        <dbReference type="ARBA" id="ARBA00004651"/>
    </source>
</evidence>
<evidence type="ECO:0000256" key="6">
    <source>
        <dbReference type="SAM" id="Phobius"/>
    </source>
</evidence>
<proteinExistence type="predicted"/>
<keyword evidence="4 6" id="KW-1133">Transmembrane helix</keyword>
<feature type="transmembrane region" description="Helical" evidence="6">
    <location>
        <begin position="23"/>
        <end position="42"/>
    </location>
</feature>
<dbReference type="Proteomes" id="UP000621454">
    <property type="component" value="Unassembled WGS sequence"/>
</dbReference>
<keyword evidence="3 6" id="KW-0812">Transmembrane</keyword>
<feature type="transmembrane region" description="Helical" evidence="6">
    <location>
        <begin position="288"/>
        <end position="307"/>
    </location>
</feature>
<evidence type="ECO:0000256" key="3">
    <source>
        <dbReference type="ARBA" id="ARBA00022692"/>
    </source>
</evidence>
<feature type="transmembrane region" description="Helical" evidence="6">
    <location>
        <begin position="199"/>
        <end position="223"/>
    </location>
</feature>
<dbReference type="PROSITE" id="PS50850">
    <property type="entry name" value="MFS"/>
    <property type="match status" value="1"/>
</dbReference>
<keyword evidence="5 6" id="KW-0472">Membrane</keyword>
<dbReference type="GO" id="GO:0005886">
    <property type="term" value="C:plasma membrane"/>
    <property type="evidence" value="ECO:0007669"/>
    <property type="project" value="UniProtKB-SubCell"/>
</dbReference>
<reference evidence="8" key="1">
    <citation type="journal article" date="2014" name="Int. J. Syst. Evol. Microbiol.">
        <title>Complete genome sequence of Corynebacterium casei LMG S-19264T (=DSM 44701T), isolated from a smear-ripened cheese.</title>
        <authorList>
            <consortium name="US DOE Joint Genome Institute (JGI-PGF)"/>
            <person name="Walter F."/>
            <person name="Albersmeier A."/>
            <person name="Kalinowski J."/>
            <person name="Ruckert C."/>
        </authorList>
    </citation>
    <scope>NUCLEOTIDE SEQUENCE</scope>
    <source>
        <strain evidence="8">CGMCC 1.12827</strain>
    </source>
</reference>
<feature type="transmembrane region" description="Helical" evidence="6">
    <location>
        <begin position="54"/>
        <end position="73"/>
    </location>
</feature>
<evidence type="ECO:0000313" key="9">
    <source>
        <dbReference type="Proteomes" id="UP000621454"/>
    </source>
</evidence>
<dbReference type="PANTHER" id="PTHR23501">
    <property type="entry name" value="MAJOR FACILITATOR SUPERFAMILY"/>
    <property type="match status" value="1"/>
</dbReference>
<organism evidence="8 9">
    <name type="scientific">Gordonia jinhuaensis</name>
    <dbReference type="NCBI Taxonomy" id="1517702"/>
    <lineage>
        <taxon>Bacteria</taxon>
        <taxon>Bacillati</taxon>
        <taxon>Actinomycetota</taxon>
        <taxon>Actinomycetes</taxon>
        <taxon>Mycobacteriales</taxon>
        <taxon>Gordoniaceae</taxon>
        <taxon>Gordonia</taxon>
    </lineage>
</organism>
<feature type="transmembrane region" description="Helical" evidence="6">
    <location>
        <begin position="417"/>
        <end position="438"/>
    </location>
</feature>
<evidence type="ECO:0000256" key="5">
    <source>
        <dbReference type="ARBA" id="ARBA00023136"/>
    </source>
</evidence>
<evidence type="ECO:0000256" key="4">
    <source>
        <dbReference type="ARBA" id="ARBA00022989"/>
    </source>
</evidence>
<feature type="transmembrane region" description="Helical" evidence="6">
    <location>
        <begin position="385"/>
        <end position="405"/>
    </location>
</feature>
<feature type="domain" description="Major facilitator superfamily (MFS) profile" evidence="7">
    <location>
        <begin position="1"/>
        <end position="444"/>
    </location>
</feature>
<feature type="transmembrane region" description="Helical" evidence="6">
    <location>
        <begin position="314"/>
        <end position="332"/>
    </location>
</feature>
<reference evidence="8" key="2">
    <citation type="submission" date="2020-09" db="EMBL/GenBank/DDBJ databases">
        <authorList>
            <person name="Sun Q."/>
            <person name="Zhou Y."/>
        </authorList>
    </citation>
    <scope>NUCLEOTIDE SEQUENCE</scope>
    <source>
        <strain evidence="8">CGMCC 1.12827</strain>
    </source>
</reference>
<dbReference type="PANTHER" id="PTHR23501:SF197">
    <property type="entry name" value="COMD"/>
    <property type="match status" value="1"/>
</dbReference>